<accession>A0A4Y2AQY9</accession>
<organism evidence="1 2">
    <name type="scientific">Araneus ventricosus</name>
    <name type="common">Orbweaver spider</name>
    <name type="synonym">Epeira ventricosa</name>
    <dbReference type="NCBI Taxonomy" id="182803"/>
    <lineage>
        <taxon>Eukaryota</taxon>
        <taxon>Metazoa</taxon>
        <taxon>Ecdysozoa</taxon>
        <taxon>Arthropoda</taxon>
        <taxon>Chelicerata</taxon>
        <taxon>Arachnida</taxon>
        <taxon>Araneae</taxon>
        <taxon>Araneomorphae</taxon>
        <taxon>Entelegynae</taxon>
        <taxon>Araneoidea</taxon>
        <taxon>Araneidae</taxon>
        <taxon>Araneus</taxon>
    </lineage>
</organism>
<evidence type="ECO:0000313" key="1">
    <source>
        <dbReference type="EMBL" id="GBL82351.1"/>
    </source>
</evidence>
<keyword evidence="2" id="KW-1185">Reference proteome</keyword>
<sequence>MINARRCAILHENNVLKASALLKFWDYKISQHITVPLSCDGIGLDSICSYLFKTIWFNDKGSRKTTPYCNFVRMQGMFLDSVRVFRCQVRQLQVLTCPLRQKWASSLHRMFHGQVTSTTI</sequence>
<name>A0A4Y2AQY9_ARAVE</name>
<protein>
    <submittedName>
        <fullName evidence="1">Uncharacterized protein</fullName>
    </submittedName>
</protein>
<reference evidence="1 2" key="1">
    <citation type="journal article" date="2019" name="Sci. Rep.">
        <title>Orb-weaving spider Araneus ventricosus genome elucidates the spidroin gene catalogue.</title>
        <authorList>
            <person name="Kono N."/>
            <person name="Nakamura H."/>
            <person name="Ohtoshi R."/>
            <person name="Moran D.A.P."/>
            <person name="Shinohara A."/>
            <person name="Yoshida Y."/>
            <person name="Fujiwara M."/>
            <person name="Mori M."/>
            <person name="Tomita M."/>
            <person name="Arakawa K."/>
        </authorList>
    </citation>
    <scope>NUCLEOTIDE SEQUENCE [LARGE SCALE GENOMIC DNA]</scope>
</reference>
<dbReference type="Proteomes" id="UP000499080">
    <property type="component" value="Unassembled WGS sequence"/>
</dbReference>
<dbReference type="EMBL" id="BGPR01000028">
    <property type="protein sequence ID" value="GBL82351.1"/>
    <property type="molecule type" value="Genomic_DNA"/>
</dbReference>
<comment type="caution">
    <text evidence="1">The sequence shown here is derived from an EMBL/GenBank/DDBJ whole genome shotgun (WGS) entry which is preliminary data.</text>
</comment>
<proteinExistence type="predicted"/>
<dbReference type="AlphaFoldDB" id="A0A4Y2AQY9"/>
<evidence type="ECO:0000313" key="2">
    <source>
        <dbReference type="Proteomes" id="UP000499080"/>
    </source>
</evidence>
<gene>
    <name evidence="1" type="ORF">AVEN_252510_1</name>
</gene>